<dbReference type="FunFam" id="3.40.50.970:FF:000004">
    <property type="entry name" value="Transketolase"/>
    <property type="match status" value="1"/>
</dbReference>
<feature type="binding site" evidence="14">
    <location>
        <position position="473"/>
    </location>
    <ligand>
        <name>substrate</name>
    </ligand>
</feature>
<feature type="binding site" evidence="16">
    <location>
        <position position="185"/>
    </location>
    <ligand>
        <name>Mg(2+)</name>
        <dbReference type="ChEBI" id="CHEBI:18420"/>
    </ligand>
</feature>
<evidence type="ECO:0000313" key="20">
    <source>
        <dbReference type="EMBL" id="AUX94658.1"/>
    </source>
</evidence>
<dbReference type="AlphaFoldDB" id="A0A1X1E9S5"/>
<evidence type="ECO:0000256" key="16">
    <source>
        <dbReference type="PIRSR" id="PIRSR605478-4"/>
    </source>
</evidence>
<dbReference type="RefSeq" id="WP_104958470.1">
    <property type="nucleotide sequence ID" value="NZ_CP026377.1"/>
</dbReference>
<feature type="binding site" evidence="14">
    <location>
        <position position="26"/>
    </location>
    <ligand>
        <name>substrate</name>
    </ligand>
</feature>
<name>A0A1X1E9S5_9GAMM</name>
<keyword evidence="6 18" id="KW-0808">Transferase</keyword>
<evidence type="ECO:0000256" key="18">
    <source>
        <dbReference type="RuleBase" id="RU004996"/>
    </source>
</evidence>
<feature type="binding site" evidence="14">
    <location>
        <position position="261"/>
    </location>
    <ligand>
        <name>substrate</name>
    </ligand>
</feature>
<dbReference type="InterPro" id="IPR029061">
    <property type="entry name" value="THDP-binding"/>
</dbReference>
<comment type="cofactor">
    <cofactor evidence="2">
        <name>Co(2+)</name>
        <dbReference type="ChEBI" id="CHEBI:48828"/>
    </cofactor>
</comment>
<feature type="binding site" evidence="14">
    <location>
        <position position="469"/>
    </location>
    <ligand>
        <name>substrate</name>
    </ligand>
</feature>
<comment type="catalytic activity">
    <reaction evidence="11 18">
        <text>D-sedoheptulose 7-phosphate + D-glyceraldehyde 3-phosphate = aldehydo-D-ribose 5-phosphate + D-xylulose 5-phosphate</text>
        <dbReference type="Rhea" id="RHEA:10508"/>
        <dbReference type="ChEBI" id="CHEBI:57483"/>
        <dbReference type="ChEBI" id="CHEBI:57737"/>
        <dbReference type="ChEBI" id="CHEBI:58273"/>
        <dbReference type="ChEBI" id="CHEBI:59776"/>
        <dbReference type="EC" id="2.2.1.1"/>
    </reaction>
</comment>
<feature type="binding site" evidence="15">
    <location>
        <position position="437"/>
    </location>
    <ligand>
        <name>thiamine diphosphate</name>
        <dbReference type="ChEBI" id="CHEBI:58937"/>
    </ligand>
</feature>
<evidence type="ECO:0000256" key="4">
    <source>
        <dbReference type="ARBA" id="ARBA00011738"/>
    </source>
</evidence>
<evidence type="ECO:0000256" key="13">
    <source>
        <dbReference type="PIRSR" id="PIRSR605478-1"/>
    </source>
</evidence>
<dbReference type="GO" id="GO:0005829">
    <property type="term" value="C:cytosol"/>
    <property type="evidence" value="ECO:0007669"/>
    <property type="project" value="UniProtKB-ARBA"/>
</dbReference>
<evidence type="ECO:0000256" key="1">
    <source>
        <dbReference type="ARBA" id="ARBA00001913"/>
    </source>
</evidence>
<dbReference type="InterPro" id="IPR049557">
    <property type="entry name" value="Transketolase_CS"/>
</dbReference>
<dbReference type="PANTHER" id="PTHR43522">
    <property type="entry name" value="TRANSKETOLASE"/>
    <property type="match status" value="1"/>
</dbReference>
<comment type="subunit">
    <text evidence="4 18">Homodimer.</text>
</comment>
<evidence type="ECO:0000256" key="9">
    <source>
        <dbReference type="ARBA" id="ARBA00022842"/>
    </source>
</evidence>
<feature type="binding site" evidence="14">
    <location>
        <position position="385"/>
    </location>
    <ligand>
        <name>substrate</name>
    </ligand>
</feature>
<feature type="binding site" evidence="15">
    <location>
        <position position="261"/>
    </location>
    <ligand>
        <name>thiamine diphosphate</name>
        <dbReference type="ChEBI" id="CHEBI:58937"/>
    </ligand>
</feature>
<dbReference type="Gene3D" id="3.40.50.970">
    <property type="match status" value="2"/>
</dbReference>
<comment type="cofactor">
    <cofactor evidence="18">
        <name>Mg(2+)</name>
        <dbReference type="ChEBI" id="CHEBI:18420"/>
    </cofactor>
    <cofactor evidence="18">
        <name>Ca(2+)</name>
        <dbReference type="ChEBI" id="CHEBI:29108"/>
    </cofactor>
    <cofactor evidence="18">
        <name>Mn(2+)</name>
        <dbReference type="ChEBI" id="CHEBI:29035"/>
    </cofactor>
    <cofactor evidence="18">
        <name>Co(2+)</name>
        <dbReference type="ChEBI" id="CHEBI:48828"/>
    </cofactor>
    <text evidence="18">Binds 1 Mg(2+) ion per subunit. Can also utilize other divalent metal cations, such as Ca(2+), Mn(2+) and Co(2+).</text>
</comment>
<dbReference type="NCBIfam" id="TIGR00232">
    <property type="entry name" value="tktlase_bact"/>
    <property type="match status" value="1"/>
</dbReference>
<evidence type="ECO:0000256" key="2">
    <source>
        <dbReference type="ARBA" id="ARBA00001941"/>
    </source>
</evidence>
<dbReference type="InterPro" id="IPR005474">
    <property type="entry name" value="Transketolase_N"/>
</dbReference>
<dbReference type="PROSITE" id="PS00802">
    <property type="entry name" value="TRANSKETOLASE_2"/>
    <property type="match status" value="1"/>
</dbReference>
<dbReference type="InterPro" id="IPR020826">
    <property type="entry name" value="Transketolase_BS"/>
</dbReference>
<dbReference type="InterPro" id="IPR009014">
    <property type="entry name" value="Transketo_C/PFOR_II"/>
</dbReference>
<reference evidence="20 21" key="1">
    <citation type="submission" date="2018-01" db="EMBL/GenBank/DDBJ databases">
        <title>Complete and assembled Genome of Pantoea gaviniae DSM22758T.</title>
        <authorList>
            <person name="Stevens M.J.A."/>
            <person name="Zurfluh K."/>
            <person name="Stephan R."/>
        </authorList>
    </citation>
    <scope>NUCLEOTIDE SEQUENCE [LARGE SCALE GENOMIC DNA]</scope>
    <source>
        <strain evidence="20 21">DSM 22758</strain>
    </source>
</reference>
<sequence length="663" mass="72559">MSSRKELANAIRALSMDAVQKAKSGHPGAPMGMADIAEVLWRDYMNHNPTNPLWADRDRFVLSNGHGSMLIYSLLHLTGYDLPIGELQNFRQLHSKTPGHPEFGYTAGVETTTGPLGQGIANAVGMAIAERTMAAQFNRPGHEIVDHHTYVFMGDGCMMEGISHEVCSLAGTLKLGKLVAFYDDNGISIDGHVEEWFSDDTGARFEAYGWHVVRGVDGHDAESIKKAIEEAKAVSDKPSLLMCKTVIGFGSPNKAGTHDSHGAPLGDDEIALTRKQLGWEHAPFVIPQEIYAEWDAKEAGRIKEAAWQEKFNAYAQAYPQLASEFTRRMSNALPENWQEDAQKFIEQLQANPAKIASRKASQNAIEAFGKLLPEYLGGSADLAPSNLTMWSGSKGINQDAAGNYIHYGVREFGMTAIANGIALHGGFLPYTATFLMFVEYARNAARMAALMKIRQVMVYTHDSIGLGEDGPTHQPVEQLASLRVTPNMSTWRPCDQVESAVAWKYAIERQDGPTALIFSRQNLAQQTRDAEQLANIARGAYVLKGCEGQPQLILIATGSEVELAVAAWDRLTSEGYRVRVVSMPSTDAFDKQDEAYRESVLPKAVSARVAIEAGIADYWYKYTGLNGAIIGMTSFGESAPAEQLFELFGFTVDNVVARAKAIL</sequence>
<evidence type="ECO:0000256" key="8">
    <source>
        <dbReference type="ARBA" id="ARBA00022837"/>
    </source>
</evidence>
<feature type="binding site" evidence="16">
    <location>
        <position position="187"/>
    </location>
    <ligand>
        <name>Mg(2+)</name>
        <dbReference type="ChEBI" id="CHEBI:18420"/>
    </ligand>
</feature>
<dbReference type="Pfam" id="PF00456">
    <property type="entry name" value="Transketolase_N"/>
    <property type="match status" value="1"/>
</dbReference>
<dbReference type="OrthoDB" id="8732661at2"/>
<dbReference type="InterPro" id="IPR005478">
    <property type="entry name" value="Transketolase_bac-like"/>
</dbReference>
<feature type="binding site" evidence="15">
    <location>
        <begin position="114"/>
        <end position="116"/>
    </location>
    <ligand>
        <name>thiamine diphosphate</name>
        <dbReference type="ChEBI" id="CHEBI:58937"/>
    </ligand>
</feature>
<feature type="active site" description="Proton donor" evidence="13">
    <location>
        <position position="411"/>
    </location>
</feature>
<evidence type="ECO:0000256" key="6">
    <source>
        <dbReference type="ARBA" id="ARBA00022679"/>
    </source>
</evidence>
<evidence type="ECO:0000256" key="14">
    <source>
        <dbReference type="PIRSR" id="PIRSR605478-2"/>
    </source>
</evidence>
<dbReference type="SUPFAM" id="SSF52518">
    <property type="entry name" value="Thiamin diphosphate-binding fold (THDP-binding)"/>
    <property type="match status" value="2"/>
</dbReference>
<keyword evidence="9 16" id="KW-0460">Magnesium</keyword>
<feature type="binding site" evidence="14">
    <location>
        <position position="358"/>
    </location>
    <ligand>
        <name>substrate</name>
    </ligand>
</feature>
<dbReference type="KEGG" id="pgz:C2E15_17325"/>
<keyword evidence="7 16" id="KW-0479">Metal-binding</keyword>
<dbReference type="GO" id="GO:0004802">
    <property type="term" value="F:transketolase activity"/>
    <property type="evidence" value="ECO:0007669"/>
    <property type="project" value="UniProtKB-UniRule"/>
</dbReference>
<evidence type="ECO:0000313" key="21">
    <source>
        <dbReference type="Proteomes" id="UP000238365"/>
    </source>
</evidence>
<dbReference type="InterPro" id="IPR033247">
    <property type="entry name" value="Transketolase_fam"/>
</dbReference>
<dbReference type="PANTHER" id="PTHR43522:SF2">
    <property type="entry name" value="TRANSKETOLASE 1-RELATED"/>
    <property type="match status" value="1"/>
</dbReference>
<dbReference type="PROSITE" id="PS00801">
    <property type="entry name" value="TRANSKETOLASE_1"/>
    <property type="match status" value="1"/>
</dbReference>
<dbReference type="EMBL" id="CP026377">
    <property type="protein sequence ID" value="AUX94658.1"/>
    <property type="molecule type" value="Genomic_DNA"/>
</dbReference>
<comment type="cofactor">
    <cofactor evidence="15">
        <name>thiamine diphosphate</name>
        <dbReference type="ChEBI" id="CHEBI:58937"/>
    </cofactor>
    <text evidence="15">Binds 1 thiamine pyrophosphate per subunit. During the reaction, the substrate forms a covalent intermediate with the cofactor.</text>
</comment>
<feature type="binding site" evidence="15">
    <location>
        <position position="185"/>
    </location>
    <ligand>
        <name>thiamine diphosphate</name>
        <dbReference type="ChEBI" id="CHEBI:58937"/>
    </ligand>
</feature>
<dbReference type="Proteomes" id="UP000238365">
    <property type="component" value="Chromosome"/>
</dbReference>
<dbReference type="EC" id="2.2.1.1" evidence="5 12"/>
<keyword evidence="10 15" id="KW-0786">Thiamine pyrophosphate</keyword>
<keyword evidence="21" id="KW-1185">Reference proteome</keyword>
<dbReference type="Pfam" id="PF02779">
    <property type="entry name" value="Transket_pyr"/>
    <property type="match status" value="1"/>
</dbReference>
<dbReference type="GO" id="GO:0046872">
    <property type="term" value="F:metal ion binding"/>
    <property type="evidence" value="ECO:0007669"/>
    <property type="project" value="UniProtKB-KW"/>
</dbReference>
<feature type="domain" description="Transketolase-like pyrimidine-binding" evidence="19">
    <location>
        <begin position="355"/>
        <end position="525"/>
    </location>
</feature>
<evidence type="ECO:0000256" key="7">
    <source>
        <dbReference type="ARBA" id="ARBA00022723"/>
    </source>
</evidence>
<gene>
    <name evidence="20" type="primary">tkt</name>
    <name evidence="20" type="ORF">C2E15_17325</name>
</gene>
<dbReference type="SUPFAM" id="SSF52922">
    <property type="entry name" value="TK C-terminal domain-like"/>
    <property type="match status" value="1"/>
</dbReference>
<dbReference type="CDD" id="cd07033">
    <property type="entry name" value="TPP_PYR_DXS_TK_like"/>
    <property type="match status" value="1"/>
</dbReference>
<organism evidence="20 21">
    <name type="scientific">Mixta gaviniae</name>
    <dbReference type="NCBI Taxonomy" id="665914"/>
    <lineage>
        <taxon>Bacteria</taxon>
        <taxon>Pseudomonadati</taxon>
        <taxon>Pseudomonadota</taxon>
        <taxon>Gammaproteobacteria</taxon>
        <taxon>Enterobacterales</taxon>
        <taxon>Erwiniaceae</taxon>
        <taxon>Mixta</taxon>
    </lineage>
</organism>
<comment type="cofactor">
    <cofactor evidence="16">
        <name>Mg(2+)</name>
        <dbReference type="ChEBI" id="CHEBI:18420"/>
    </cofactor>
    <text evidence="16">Binds 1 Mg(2+) ion per subunit. Can also utilize other divalent metal cations, such as Ca(2+), Mn(2+) and Co(2+).</text>
</comment>
<evidence type="ECO:0000256" key="17">
    <source>
        <dbReference type="PIRSR" id="PIRSR605478-5"/>
    </source>
</evidence>
<dbReference type="Pfam" id="PF22613">
    <property type="entry name" value="Transketolase_C_1"/>
    <property type="match status" value="1"/>
</dbReference>
<dbReference type="SMART" id="SM00861">
    <property type="entry name" value="Transket_pyr"/>
    <property type="match status" value="1"/>
</dbReference>
<feature type="site" description="Important for catalytic activity" evidence="17">
    <location>
        <position position="261"/>
    </location>
</feature>
<comment type="function">
    <text evidence="18">Catalyzes the transfer of a two-carbon ketol group from a ketose donor to an aldose acceptor, via a covalent intermediate with the cofactor thiamine pyrophosphate.</text>
</comment>
<evidence type="ECO:0000256" key="12">
    <source>
        <dbReference type="NCBIfam" id="TIGR00232"/>
    </source>
</evidence>
<dbReference type="FunFam" id="3.40.50.920:FF:000003">
    <property type="entry name" value="Transketolase"/>
    <property type="match status" value="1"/>
</dbReference>
<feature type="binding site" evidence="16">
    <location>
        <position position="155"/>
    </location>
    <ligand>
        <name>Mg(2+)</name>
        <dbReference type="ChEBI" id="CHEBI:18420"/>
    </ligand>
</feature>
<evidence type="ECO:0000256" key="5">
    <source>
        <dbReference type="ARBA" id="ARBA00013152"/>
    </source>
</evidence>
<comment type="cofactor">
    <cofactor evidence="1">
        <name>Ca(2+)</name>
        <dbReference type="ChEBI" id="CHEBI:29108"/>
    </cofactor>
</comment>
<evidence type="ECO:0000256" key="10">
    <source>
        <dbReference type="ARBA" id="ARBA00023052"/>
    </source>
</evidence>
<feature type="binding site" evidence="14">
    <location>
        <position position="461"/>
    </location>
    <ligand>
        <name>substrate</name>
    </ligand>
</feature>
<dbReference type="GO" id="GO:0009052">
    <property type="term" value="P:pentose-phosphate shunt, non-oxidative branch"/>
    <property type="evidence" value="ECO:0007669"/>
    <property type="project" value="UniProtKB-ARBA"/>
</dbReference>
<accession>A0A1X1E9S5</accession>
<feature type="binding site" evidence="14">
    <location>
        <position position="520"/>
    </location>
    <ligand>
        <name>substrate</name>
    </ligand>
</feature>
<dbReference type="FunFam" id="3.40.50.970:FF:000003">
    <property type="entry name" value="Transketolase"/>
    <property type="match status" value="1"/>
</dbReference>
<dbReference type="InterPro" id="IPR055152">
    <property type="entry name" value="Transketolase-like_C_2"/>
</dbReference>
<feature type="site" description="Important for catalytic activity" evidence="17">
    <location>
        <position position="26"/>
    </location>
</feature>
<comment type="similarity">
    <text evidence="3 18">Belongs to the transketolase family.</text>
</comment>
<evidence type="ECO:0000256" key="11">
    <source>
        <dbReference type="ARBA" id="ARBA00049473"/>
    </source>
</evidence>
<evidence type="ECO:0000259" key="19">
    <source>
        <dbReference type="SMART" id="SM00861"/>
    </source>
</evidence>
<dbReference type="Gene3D" id="3.40.50.920">
    <property type="match status" value="1"/>
</dbReference>
<keyword evidence="8 18" id="KW-0106">Calcium</keyword>
<feature type="binding site" evidence="15">
    <location>
        <position position="66"/>
    </location>
    <ligand>
        <name>thiamine diphosphate</name>
        <dbReference type="ChEBI" id="CHEBI:58937"/>
    </ligand>
</feature>
<dbReference type="CDD" id="cd02012">
    <property type="entry name" value="TPP_TK"/>
    <property type="match status" value="1"/>
</dbReference>
<proteinExistence type="inferred from homology"/>
<protein>
    <recommendedName>
        <fullName evidence="5 12">Transketolase</fullName>
        <ecNumber evidence="5 12">2.2.1.1</ecNumber>
    </recommendedName>
</protein>
<evidence type="ECO:0000256" key="15">
    <source>
        <dbReference type="PIRSR" id="PIRSR605478-3"/>
    </source>
</evidence>
<evidence type="ECO:0000256" key="3">
    <source>
        <dbReference type="ARBA" id="ARBA00007131"/>
    </source>
</evidence>
<dbReference type="InterPro" id="IPR005475">
    <property type="entry name" value="Transketolase-like_Pyr-bd"/>
</dbReference>
<feature type="binding site" evidence="15">
    <location>
        <position position="156"/>
    </location>
    <ligand>
        <name>thiamine diphosphate</name>
        <dbReference type="ChEBI" id="CHEBI:58937"/>
    </ligand>
</feature>